<dbReference type="EMBL" id="KQ087195">
    <property type="protein sequence ID" value="KLT43394.1"/>
    <property type="molecule type" value="Genomic_DNA"/>
</dbReference>
<dbReference type="AlphaFoldDB" id="A0A0J1B6Q9"/>
<dbReference type="GeneID" id="28983389"/>
<organism evidence="2 3">
    <name type="scientific">Cutaneotrichosporon oleaginosum</name>
    <dbReference type="NCBI Taxonomy" id="879819"/>
    <lineage>
        <taxon>Eukaryota</taxon>
        <taxon>Fungi</taxon>
        <taxon>Dikarya</taxon>
        <taxon>Basidiomycota</taxon>
        <taxon>Agaricomycotina</taxon>
        <taxon>Tremellomycetes</taxon>
        <taxon>Trichosporonales</taxon>
        <taxon>Trichosporonaceae</taxon>
        <taxon>Cutaneotrichosporon</taxon>
    </lineage>
</organism>
<accession>A0A0J1B6Q9</accession>
<feature type="region of interest" description="Disordered" evidence="1">
    <location>
        <begin position="154"/>
        <end position="220"/>
    </location>
</feature>
<name>A0A0J1B6Q9_9TREE</name>
<feature type="compositionally biased region" description="Low complexity" evidence="1">
    <location>
        <begin position="88"/>
        <end position="107"/>
    </location>
</feature>
<feature type="compositionally biased region" description="Low complexity" evidence="1">
    <location>
        <begin position="202"/>
        <end position="211"/>
    </location>
</feature>
<proteinExistence type="predicted"/>
<feature type="region of interest" description="Disordered" evidence="1">
    <location>
        <begin position="66"/>
        <end position="107"/>
    </location>
</feature>
<keyword evidence="3" id="KW-1185">Reference proteome</keyword>
<gene>
    <name evidence="2" type="ORF">CC85DRAFT_284541</name>
</gene>
<dbReference type="RefSeq" id="XP_018279885.1">
    <property type="nucleotide sequence ID" value="XM_018422786.1"/>
</dbReference>
<sequence length="220" mass="23531">MGLFSRRKTSSSTSPYACEAAIESTSSFGSISHTPAMSRAHLPLTEEPESALSSISTGSYAAYAASTTQLGMPPATPRRRPRLHPSASSHNLHSTSPYSSSYGSPYSSAPPLPSLPAHYHSQSISYSSAPLSSPPIPSTSSHYLLARSTPNLLQMQQRPPPSAAPRRLGSNKEASASRVSLASAGRSLARVPSLWKRKFRRSQNSTNSDTSDSSRDSKRR</sequence>
<evidence type="ECO:0000313" key="2">
    <source>
        <dbReference type="EMBL" id="KLT43394.1"/>
    </source>
</evidence>
<protein>
    <submittedName>
        <fullName evidence="2">Uncharacterized protein</fullName>
    </submittedName>
</protein>
<reference evidence="2 3" key="1">
    <citation type="submission" date="2015-03" db="EMBL/GenBank/DDBJ databases">
        <title>Genomics and transcriptomics of the oil-accumulating basidiomycete yeast T. oleaginosus allow insights into substrate utilization and the diverse evolutionary trajectories of mating systems in fungi.</title>
        <authorList>
            <consortium name="DOE Joint Genome Institute"/>
            <person name="Kourist R."/>
            <person name="Kracht O."/>
            <person name="Bracharz F."/>
            <person name="Lipzen A."/>
            <person name="Nolan M."/>
            <person name="Ohm R."/>
            <person name="Grigoriev I."/>
            <person name="Sun S."/>
            <person name="Heitman J."/>
            <person name="Bruck T."/>
            <person name="Nowrousian M."/>
        </authorList>
    </citation>
    <scope>NUCLEOTIDE SEQUENCE [LARGE SCALE GENOMIC DNA]</scope>
    <source>
        <strain evidence="2 3">IBC0246</strain>
    </source>
</reference>
<evidence type="ECO:0000256" key="1">
    <source>
        <dbReference type="SAM" id="MobiDB-lite"/>
    </source>
</evidence>
<dbReference type="Proteomes" id="UP000053611">
    <property type="component" value="Unassembled WGS sequence"/>
</dbReference>
<evidence type="ECO:0000313" key="3">
    <source>
        <dbReference type="Proteomes" id="UP000053611"/>
    </source>
</evidence>